<dbReference type="Proteomes" id="UP000823388">
    <property type="component" value="Chromosome 5K"/>
</dbReference>
<dbReference type="PANTHER" id="PTHR46816:SF11">
    <property type="entry name" value="OS03G0304500 PROTEIN"/>
    <property type="match status" value="1"/>
</dbReference>
<feature type="transmembrane region" description="Helical" evidence="1">
    <location>
        <begin position="148"/>
        <end position="170"/>
    </location>
</feature>
<proteinExistence type="predicted"/>
<dbReference type="SUPFAM" id="SSF48452">
    <property type="entry name" value="TPR-like"/>
    <property type="match status" value="1"/>
</dbReference>
<organism evidence="2 3">
    <name type="scientific">Panicum virgatum</name>
    <name type="common">Blackwell switchgrass</name>
    <dbReference type="NCBI Taxonomy" id="38727"/>
    <lineage>
        <taxon>Eukaryota</taxon>
        <taxon>Viridiplantae</taxon>
        <taxon>Streptophyta</taxon>
        <taxon>Embryophyta</taxon>
        <taxon>Tracheophyta</taxon>
        <taxon>Spermatophyta</taxon>
        <taxon>Magnoliopsida</taxon>
        <taxon>Liliopsida</taxon>
        <taxon>Poales</taxon>
        <taxon>Poaceae</taxon>
        <taxon>PACMAD clade</taxon>
        <taxon>Panicoideae</taxon>
        <taxon>Panicodae</taxon>
        <taxon>Paniceae</taxon>
        <taxon>Panicinae</taxon>
        <taxon>Panicum</taxon>
        <taxon>Panicum sect. Hiantes</taxon>
    </lineage>
</organism>
<evidence type="ECO:0000256" key="1">
    <source>
        <dbReference type="SAM" id="Phobius"/>
    </source>
</evidence>
<protein>
    <submittedName>
        <fullName evidence="2">Uncharacterized protein</fullName>
    </submittedName>
</protein>
<keyword evidence="3" id="KW-1185">Reference proteome</keyword>
<dbReference type="EMBL" id="CM029045">
    <property type="protein sequence ID" value="KAG2599143.1"/>
    <property type="molecule type" value="Genomic_DNA"/>
</dbReference>
<name>A0A8T0SQ90_PANVG</name>
<dbReference type="PANTHER" id="PTHR46816">
    <property type="entry name" value="OS01G0273500 PROTEIN"/>
    <property type="match status" value="1"/>
</dbReference>
<accession>A0A8T0SQ90</accession>
<keyword evidence="1" id="KW-1133">Transmembrane helix</keyword>
<keyword evidence="1" id="KW-0812">Transmembrane</keyword>
<evidence type="ECO:0000313" key="3">
    <source>
        <dbReference type="Proteomes" id="UP000823388"/>
    </source>
</evidence>
<sequence length="210" mass="21838">MVLLQTGRRLASAAFRRESVCWSDDSFSSSAAAAAVATVPSGKTSKSGSAFIIPAVESEAVSQLLAHVKLLLRRRAAAMAALDAGLPAEAVRHFSKILEARRGVLPHPFAAACLVGRAAAFQAGGRPADAIADCNRALAPSGADAPPWFLRTVLACGSGGLAVLLPWFCARCRVSWRRSLRGLLQARGPARFLASPRWGPAPRGASLGGS</sequence>
<dbReference type="AlphaFoldDB" id="A0A8T0SQ90"/>
<evidence type="ECO:0000313" key="2">
    <source>
        <dbReference type="EMBL" id="KAG2599143.1"/>
    </source>
</evidence>
<dbReference type="Gene3D" id="1.25.40.10">
    <property type="entry name" value="Tetratricopeptide repeat domain"/>
    <property type="match status" value="1"/>
</dbReference>
<keyword evidence="1" id="KW-0472">Membrane</keyword>
<dbReference type="InterPro" id="IPR011990">
    <property type="entry name" value="TPR-like_helical_dom_sf"/>
</dbReference>
<comment type="caution">
    <text evidence="2">The sequence shown here is derived from an EMBL/GenBank/DDBJ whole genome shotgun (WGS) entry which is preliminary data.</text>
</comment>
<gene>
    <name evidence="2" type="ORF">PVAP13_5KG459435</name>
</gene>
<reference evidence="2" key="1">
    <citation type="submission" date="2020-05" db="EMBL/GenBank/DDBJ databases">
        <title>WGS assembly of Panicum virgatum.</title>
        <authorList>
            <person name="Lovell J.T."/>
            <person name="Jenkins J."/>
            <person name="Shu S."/>
            <person name="Juenger T.E."/>
            <person name="Schmutz J."/>
        </authorList>
    </citation>
    <scope>NUCLEOTIDE SEQUENCE</scope>
    <source>
        <strain evidence="2">AP13</strain>
    </source>
</reference>